<organism evidence="1">
    <name type="scientific">Salmonella enterica</name>
    <name type="common">Salmonella choleraesuis</name>
    <dbReference type="NCBI Taxonomy" id="28901"/>
    <lineage>
        <taxon>Bacteria</taxon>
        <taxon>Pseudomonadati</taxon>
        <taxon>Pseudomonadota</taxon>
        <taxon>Gammaproteobacteria</taxon>
        <taxon>Enterobacterales</taxon>
        <taxon>Enterobacteriaceae</taxon>
        <taxon>Salmonella</taxon>
    </lineage>
</organism>
<accession>A0A5V4LH41</accession>
<name>A0A5V4LH41_SALER</name>
<dbReference type="AlphaFoldDB" id="A0A5V4LH41"/>
<protein>
    <submittedName>
        <fullName evidence="1">Uncharacterized protein</fullName>
    </submittedName>
</protein>
<gene>
    <name evidence="1" type="ORF">CRJ19_23510</name>
</gene>
<dbReference type="EMBL" id="AAHBKJ010000088">
    <property type="protein sequence ID" value="EBU2437892.1"/>
    <property type="molecule type" value="Genomic_DNA"/>
</dbReference>
<evidence type="ECO:0000313" key="1">
    <source>
        <dbReference type="EMBL" id="EBU2437892.1"/>
    </source>
</evidence>
<proteinExistence type="predicted"/>
<sequence>MIYEEKFDSYIIDREKLPLQFPTHRQPAEFWEQLGRTVATFGFLEEVLGKAIFAFTATRNYSNDEIEDAYKAWIPQLERALTDQLWNLAESYGKSVRLNRASTIENIDGLVDDIKAAAKIRNVLCHGSWHAPDADGKITPLFFSKQNEKFSTPIDIDYFHNLQRHVMELICAVIDSVTHMGWQFPGGAGPGEPLIRD</sequence>
<comment type="caution">
    <text evidence="1">The sequence shown here is derived from an EMBL/GenBank/DDBJ whole genome shotgun (WGS) entry which is preliminary data.</text>
</comment>
<reference evidence="1" key="1">
    <citation type="submission" date="2018-07" db="EMBL/GenBank/DDBJ databases">
        <authorList>
            <consortium name="GenomeTrakr network: Whole genome sequencing for foodborne pathogen traceback"/>
        </authorList>
    </citation>
    <scope>NUCLEOTIDE SEQUENCE</scope>
    <source>
        <strain evidence="1">CFSAN070570</strain>
    </source>
</reference>